<keyword evidence="14" id="KW-1185">Reference proteome</keyword>
<evidence type="ECO:0000259" key="12">
    <source>
        <dbReference type="PROSITE" id="PS51554"/>
    </source>
</evidence>
<feature type="domain" description="Glycine radical" evidence="11">
    <location>
        <begin position="635"/>
        <end position="759"/>
    </location>
</feature>
<dbReference type="PIRSF" id="PIRSF000379">
    <property type="entry name" value="For_Ac_trans_1"/>
    <property type="match status" value="1"/>
</dbReference>
<accession>A0AAD7UBT2</accession>
<dbReference type="InterPro" id="IPR001150">
    <property type="entry name" value="Gly_radical"/>
</dbReference>
<evidence type="ECO:0000259" key="11">
    <source>
        <dbReference type="PROSITE" id="PS51149"/>
    </source>
</evidence>
<dbReference type="EMBL" id="JAQMWT010000456">
    <property type="protein sequence ID" value="KAJ8601072.1"/>
    <property type="molecule type" value="Genomic_DNA"/>
</dbReference>
<keyword evidence="4" id="KW-0963">Cytoplasm</keyword>
<reference evidence="13" key="1">
    <citation type="submission" date="2023-01" db="EMBL/GenBank/DDBJ databases">
        <title>Metagenome sequencing of chrysophaentin producing Chrysophaeum taylorii.</title>
        <authorList>
            <person name="Davison J."/>
            <person name="Bewley C."/>
        </authorList>
    </citation>
    <scope>NUCLEOTIDE SEQUENCE</scope>
    <source>
        <strain evidence="13">NIES-1699</strain>
    </source>
</reference>
<dbReference type="PROSITE" id="PS51554">
    <property type="entry name" value="PFL"/>
    <property type="match status" value="1"/>
</dbReference>
<evidence type="ECO:0000256" key="8">
    <source>
        <dbReference type="ARBA" id="ARBA00049029"/>
    </source>
</evidence>
<feature type="region of interest" description="Disordered" evidence="10">
    <location>
        <begin position="618"/>
        <end position="639"/>
    </location>
</feature>
<feature type="modified residue" description="Glycine radical" evidence="9">
    <location>
        <position position="734"/>
    </location>
</feature>
<organism evidence="13 14">
    <name type="scientific">Chrysophaeum taylorii</name>
    <dbReference type="NCBI Taxonomy" id="2483200"/>
    <lineage>
        <taxon>Eukaryota</taxon>
        <taxon>Sar</taxon>
        <taxon>Stramenopiles</taxon>
        <taxon>Ochrophyta</taxon>
        <taxon>Pelagophyceae</taxon>
        <taxon>Pelagomonadales</taxon>
        <taxon>Pelagomonadaceae</taxon>
        <taxon>Chrysophaeum</taxon>
    </lineage>
</organism>
<feature type="domain" description="PFL" evidence="12">
    <location>
        <begin position="1"/>
        <end position="628"/>
    </location>
</feature>
<keyword evidence="5" id="KW-0808">Transferase</keyword>
<comment type="subcellular location">
    <subcellularLocation>
        <location evidence="1">Cytoplasm</location>
    </subcellularLocation>
</comment>
<evidence type="ECO:0000313" key="13">
    <source>
        <dbReference type="EMBL" id="KAJ8601072.1"/>
    </source>
</evidence>
<dbReference type="PROSITE" id="PS51149">
    <property type="entry name" value="GLY_RADICAL_2"/>
    <property type="match status" value="1"/>
</dbReference>
<evidence type="ECO:0000256" key="5">
    <source>
        <dbReference type="ARBA" id="ARBA00022679"/>
    </source>
</evidence>
<dbReference type="SUPFAM" id="SSF51998">
    <property type="entry name" value="PFL-like glycyl radical enzymes"/>
    <property type="match status" value="1"/>
</dbReference>
<evidence type="ECO:0000256" key="4">
    <source>
        <dbReference type="ARBA" id="ARBA00022490"/>
    </source>
</evidence>
<evidence type="ECO:0000256" key="10">
    <source>
        <dbReference type="SAM" id="MobiDB-lite"/>
    </source>
</evidence>
<evidence type="ECO:0000256" key="1">
    <source>
        <dbReference type="ARBA" id="ARBA00004496"/>
    </source>
</evidence>
<gene>
    <name evidence="13" type="ORF">CTAYLR_004512</name>
</gene>
<dbReference type="PANTHER" id="PTHR30191">
    <property type="entry name" value="FORMATE ACETYLTRANSFERASE"/>
    <property type="match status" value="1"/>
</dbReference>
<dbReference type="InterPro" id="IPR004184">
    <property type="entry name" value="PFL_dom"/>
</dbReference>
<sequence length="759" mass="84261">MALGTRTVVPTAVKAVACRGLWASVKEYLAHKGTTTTYRGDGGFLVGPSQKTESLKRKLAAVTALEKERGGVVSIDTKTVAGITSHRPGYLDKANEVIVGLQTDEPLKRAIKPFGGWRVVKAACEAYGYDLDKDVEHVFRNYRKTHNDAVFDCYSEEMRAARSNKLLTGLPDAYGRGRIVGDYRRIALFGVDELVSRKKDDRKATDDEAMTEEIIREREEIAEQIKALEKLEEMAASYGFDISKPAKTAKEAVQWVYFGYLGTVKANDGAATSLPRLDVFFDTYVEEDLRTGVLKDESEAQELIDQFFLKLRMVNHLRTPEYNSLFSGDPIWATLAIGGSDDDKGPLVAKTSFRFLQTLYNLGRHPEPNLTVLWALALPEGFKDFSARVSADTSSIQFENDDLMRGVYGSDYAISCCVSAMGCGEQTQFFGARANLPKLLLYSINGGVDEMTRKRVGPPTSLDVCDEDGYLDYPKVRAIFESNLDWIARLYANTMNIIHYSHDKYFYEALPFALHDARLRRFVAFGASGIATVADSLAAIKYGKVMPIRENDGVATSFRIDTPISDLPRYGTDDDRADDVVKDVVFAFSSKLKKQRTYRNSEPTLSLLTITSNVVYGKQTGDTPDGRRKGECFSPGSNPYHGRDAKGALASLNSVAKIPYVDGCQDGISNTFSIAPAALGKTQKARADNLVALLDGYFEKGGHHINVNCLDRDMLVDAMEHPEQYPNLVVRVSGYAVMFQKLTREQQEDVISRTYHQSI</sequence>
<dbReference type="PROSITE" id="PS00850">
    <property type="entry name" value="GLY_RADICAL_1"/>
    <property type="match status" value="1"/>
</dbReference>
<dbReference type="PANTHER" id="PTHR30191:SF0">
    <property type="entry name" value="FORMATE ACETYLTRANSFERASE 1"/>
    <property type="match status" value="1"/>
</dbReference>
<dbReference type="EC" id="2.3.1.54" evidence="3"/>
<protein>
    <recommendedName>
        <fullName evidence="3">formate C-acetyltransferase</fullName>
        <ecNumber evidence="3">2.3.1.54</ecNumber>
    </recommendedName>
</protein>
<evidence type="ECO:0000256" key="2">
    <source>
        <dbReference type="ARBA" id="ARBA00008375"/>
    </source>
</evidence>
<evidence type="ECO:0000256" key="6">
    <source>
        <dbReference type="ARBA" id="ARBA00022818"/>
    </source>
</evidence>
<dbReference type="Proteomes" id="UP001230188">
    <property type="component" value="Unassembled WGS sequence"/>
</dbReference>
<keyword evidence="7" id="KW-0012">Acyltransferase</keyword>
<evidence type="ECO:0000256" key="3">
    <source>
        <dbReference type="ARBA" id="ARBA00013214"/>
    </source>
</evidence>
<comment type="catalytic activity">
    <reaction evidence="8">
        <text>formate + acetyl-CoA = pyruvate + CoA</text>
        <dbReference type="Rhea" id="RHEA:11844"/>
        <dbReference type="ChEBI" id="CHEBI:15361"/>
        <dbReference type="ChEBI" id="CHEBI:15740"/>
        <dbReference type="ChEBI" id="CHEBI:57287"/>
        <dbReference type="ChEBI" id="CHEBI:57288"/>
        <dbReference type="EC" id="2.3.1.54"/>
    </reaction>
</comment>
<evidence type="ECO:0000313" key="14">
    <source>
        <dbReference type="Proteomes" id="UP001230188"/>
    </source>
</evidence>
<dbReference type="AlphaFoldDB" id="A0AAD7UBT2"/>
<keyword evidence="6 9" id="KW-0556">Organic radical</keyword>
<dbReference type="Pfam" id="PF01228">
    <property type="entry name" value="Gly_radical"/>
    <property type="match status" value="1"/>
</dbReference>
<dbReference type="InterPro" id="IPR050244">
    <property type="entry name" value="Auton_GlycylRad_Cofactor"/>
</dbReference>
<evidence type="ECO:0000256" key="9">
    <source>
        <dbReference type="PROSITE-ProRule" id="PRU00493"/>
    </source>
</evidence>
<dbReference type="GO" id="GO:0008861">
    <property type="term" value="F:formate C-acetyltransferase activity"/>
    <property type="evidence" value="ECO:0007669"/>
    <property type="project" value="UniProtKB-EC"/>
</dbReference>
<dbReference type="GO" id="GO:0005829">
    <property type="term" value="C:cytosol"/>
    <property type="evidence" value="ECO:0007669"/>
    <property type="project" value="TreeGrafter"/>
</dbReference>
<proteinExistence type="inferred from homology"/>
<evidence type="ECO:0000256" key="7">
    <source>
        <dbReference type="ARBA" id="ARBA00023315"/>
    </source>
</evidence>
<dbReference type="InterPro" id="IPR019777">
    <property type="entry name" value="Form_AcTrfase_GR_CS"/>
</dbReference>
<dbReference type="Pfam" id="PF02901">
    <property type="entry name" value="PFL-like"/>
    <property type="match status" value="1"/>
</dbReference>
<comment type="caution">
    <text evidence="13">The sequence shown here is derived from an EMBL/GenBank/DDBJ whole genome shotgun (WGS) entry which is preliminary data.</text>
</comment>
<name>A0AAD7UBT2_9STRA</name>
<comment type="similarity">
    <text evidence="2">Belongs to the glycyl radical enzyme (GRE) family. PFL subfamily.</text>
</comment>
<dbReference type="Gene3D" id="3.20.70.20">
    <property type="match status" value="1"/>
</dbReference>